<proteinExistence type="predicted"/>
<name>A0A0A9EWD8_ARUDO</name>
<accession>A0A0A9EWD8</accession>
<reference evidence="1" key="1">
    <citation type="submission" date="2014-09" db="EMBL/GenBank/DDBJ databases">
        <authorList>
            <person name="Magalhaes I.L.F."/>
            <person name="Oliveira U."/>
            <person name="Santos F.R."/>
            <person name="Vidigal T.H.D.A."/>
            <person name="Brescovit A.D."/>
            <person name="Santos A.J."/>
        </authorList>
    </citation>
    <scope>NUCLEOTIDE SEQUENCE</scope>
    <source>
        <tissue evidence="1">Shoot tissue taken approximately 20 cm above the soil surface</tissue>
    </source>
</reference>
<protein>
    <submittedName>
        <fullName evidence="1">Uncharacterized protein</fullName>
    </submittedName>
</protein>
<reference evidence="1" key="2">
    <citation type="journal article" date="2015" name="Data Brief">
        <title>Shoot transcriptome of the giant reed, Arundo donax.</title>
        <authorList>
            <person name="Barrero R.A."/>
            <person name="Guerrero F.D."/>
            <person name="Moolhuijzen P."/>
            <person name="Goolsby J.A."/>
            <person name="Tidwell J."/>
            <person name="Bellgard S.E."/>
            <person name="Bellgard M.I."/>
        </authorList>
    </citation>
    <scope>NUCLEOTIDE SEQUENCE</scope>
    <source>
        <tissue evidence="1">Shoot tissue taken approximately 20 cm above the soil surface</tissue>
    </source>
</reference>
<dbReference type="AlphaFoldDB" id="A0A0A9EWD8"/>
<evidence type="ECO:0000313" key="1">
    <source>
        <dbReference type="EMBL" id="JAE05065.1"/>
    </source>
</evidence>
<sequence length="47" mass="4853">MRSKNILSSSIMRPCMRALIHSRAGKSSSVAAAGGGEGRELFTSATA</sequence>
<organism evidence="1">
    <name type="scientific">Arundo donax</name>
    <name type="common">Giant reed</name>
    <name type="synonym">Donax arundinaceus</name>
    <dbReference type="NCBI Taxonomy" id="35708"/>
    <lineage>
        <taxon>Eukaryota</taxon>
        <taxon>Viridiplantae</taxon>
        <taxon>Streptophyta</taxon>
        <taxon>Embryophyta</taxon>
        <taxon>Tracheophyta</taxon>
        <taxon>Spermatophyta</taxon>
        <taxon>Magnoliopsida</taxon>
        <taxon>Liliopsida</taxon>
        <taxon>Poales</taxon>
        <taxon>Poaceae</taxon>
        <taxon>PACMAD clade</taxon>
        <taxon>Arundinoideae</taxon>
        <taxon>Arundineae</taxon>
        <taxon>Arundo</taxon>
    </lineage>
</organism>
<dbReference type="EMBL" id="GBRH01192831">
    <property type="protein sequence ID" value="JAE05065.1"/>
    <property type="molecule type" value="Transcribed_RNA"/>
</dbReference>